<organism evidence="1 2">
    <name type="scientific">Panagrolaimus sp. PS1159</name>
    <dbReference type="NCBI Taxonomy" id="55785"/>
    <lineage>
        <taxon>Eukaryota</taxon>
        <taxon>Metazoa</taxon>
        <taxon>Ecdysozoa</taxon>
        <taxon>Nematoda</taxon>
        <taxon>Chromadorea</taxon>
        <taxon>Rhabditida</taxon>
        <taxon>Tylenchina</taxon>
        <taxon>Panagrolaimomorpha</taxon>
        <taxon>Panagrolaimoidea</taxon>
        <taxon>Panagrolaimidae</taxon>
        <taxon>Panagrolaimus</taxon>
    </lineage>
</organism>
<dbReference type="WBParaSite" id="PS1159_v2.g13911.t1">
    <property type="protein sequence ID" value="PS1159_v2.g13911.t1"/>
    <property type="gene ID" value="PS1159_v2.g13911"/>
</dbReference>
<accession>A0AC35F5J7</accession>
<proteinExistence type="predicted"/>
<evidence type="ECO:0000313" key="1">
    <source>
        <dbReference type="Proteomes" id="UP000887580"/>
    </source>
</evidence>
<evidence type="ECO:0000313" key="2">
    <source>
        <dbReference type="WBParaSite" id="PS1159_v2.g13911.t1"/>
    </source>
</evidence>
<reference evidence="2" key="1">
    <citation type="submission" date="2022-11" db="UniProtKB">
        <authorList>
            <consortium name="WormBaseParasite"/>
        </authorList>
    </citation>
    <scope>IDENTIFICATION</scope>
</reference>
<dbReference type="Proteomes" id="UP000887580">
    <property type="component" value="Unplaced"/>
</dbReference>
<sequence>MISDLAKRYNLNKFWIGGNELTDSEKWSWTDGSNFDFNLWAQGEPDILPGFQCIFVDTSTKSWYTQDCYKDLSYVCQIPADTYFSTPDGGHGTTGVAVSVVTQRGSTSGNGGSSGGGSSKTPTIYSSPAVPTTPENVSANPISVATPSQQPTTSIQGHTGSSSKFPTSNASLQSTTSATAKPQPPPTTASQGTVCEFGWVYFEPTHSCYKNTTYKYDLNGAEKVCTSFGAKLASVENAAEYAFFNQTMQYFWYWIGLCSNDNSKTWNWIDGKPLKFTKWCPNAPFQQASSCVMTNPKMYCFSNVVKSSSTYGMCKKPAIHLS</sequence>
<name>A0AC35F5J7_9BILA</name>
<protein>
    <submittedName>
        <fullName evidence="2">C-type lectin domain-containing protein</fullName>
    </submittedName>
</protein>